<feature type="domain" description="HTH asnC-type" evidence="1">
    <location>
        <begin position="44"/>
        <end position="81"/>
    </location>
</feature>
<protein>
    <submittedName>
        <fullName evidence="2">AsnC family transcriptional regulator</fullName>
    </submittedName>
</protein>
<evidence type="ECO:0000259" key="1">
    <source>
        <dbReference type="PROSITE" id="PS50956"/>
    </source>
</evidence>
<dbReference type="InterPro" id="IPR000485">
    <property type="entry name" value="AsnC-type_HTH_dom"/>
</dbReference>
<dbReference type="InterPro" id="IPR036388">
    <property type="entry name" value="WH-like_DNA-bd_sf"/>
</dbReference>
<evidence type="ECO:0000313" key="2">
    <source>
        <dbReference type="EMBL" id="MFC6881856.1"/>
    </source>
</evidence>
<keyword evidence="3" id="KW-1185">Reference proteome</keyword>
<dbReference type="PRINTS" id="PR00033">
    <property type="entry name" value="HTHASNC"/>
</dbReference>
<accession>A0ABW2CMJ2</accession>
<dbReference type="Proteomes" id="UP001596380">
    <property type="component" value="Unassembled WGS sequence"/>
</dbReference>
<comment type="caution">
    <text evidence="2">The sequence shown here is derived from an EMBL/GenBank/DDBJ whole genome shotgun (WGS) entry which is preliminary data.</text>
</comment>
<name>A0ABW2CMJ2_9ACTN</name>
<evidence type="ECO:0000313" key="3">
    <source>
        <dbReference type="Proteomes" id="UP001596380"/>
    </source>
</evidence>
<dbReference type="SUPFAM" id="SSF46785">
    <property type="entry name" value="Winged helix' DNA-binding domain"/>
    <property type="match status" value="1"/>
</dbReference>
<dbReference type="Pfam" id="PF13404">
    <property type="entry name" value="HTH_AsnC-type"/>
    <property type="match status" value="1"/>
</dbReference>
<dbReference type="PROSITE" id="PS50956">
    <property type="entry name" value="HTH_ASNC_2"/>
    <property type="match status" value="1"/>
</dbReference>
<dbReference type="Gene3D" id="1.10.10.10">
    <property type="entry name" value="Winged helix-like DNA-binding domain superfamily/Winged helix DNA-binding domain"/>
    <property type="match status" value="1"/>
</dbReference>
<dbReference type="InterPro" id="IPR036390">
    <property type="entry name" value="WH_DNA-bd_sf"/>
</dbReference>
<proteinExistence type="predicted"/>
<organism evidence="2 3">
    <name type="scientific">Actinomadura yumaensis</name>
    <dbReference type="NCBI Taxonomy" id="111807"/>
    <lineage>
        <taxon>Bacteria</taxon>
        <taxon>Bacillati</taxon>
        <taxon>Actinomycetota</taxon>
        <taxon>Actinomycetes</taxon>
        <taxon>Streptosporangiales</taxon>
        <taxon>Thermomonosporaceae</taxon>
        <taxon>Actinomadura</taxon>
    </lineage>
</organism>
<reference evidence="3" key="1">
    <citation type="journal article" date="2019" name="Int. J. Syst. Evol. Microbiol.">
        <title>The Global Catalogue of Microorganisms (GCM) 10K type strain sequencing project: providing services to taxonomists for standard genome sequencing and annotation.</title>
        <authorList>
            <consortium name="The Broad Institute Genomics Platform"/>
            <consortium name="The Broad Institute Genome Sequencing Center for Infectious Disease"/>
            <person name="Wu L."/>
            <person name="Ma J."/>
        </authorList>
    </citation>
    <scope>NUCLEOTIDE SEQUENCE [LARGE SCALE GENOMIC DNA]</scope>
    <source>
        <strain evidence="3">JCM 3369</strain>
    </source>
</reference>
<gene>
    <name evidence="2" type="ORF">ACFQKB_19025</name>
</gene>
<dbReference type="RefSeq" id="WP_160823561.1">
    <property type="nucleotide sequence ID" value="NZ_JBHSXS010000010.1"/>
</dbReference>
<dbReference type="EMBL" id="JBHSXS010000010">
    <property type="protein sequence ID" value="MFC6881856.1"/>
    <property type="molecule type" value="Genomic_DNA"/>
</dbReference>
<sequence length="81" mass="8562">MHRAFSTPGDGSRVTAGRQGVHRSIVVGAGAGGGMRGQVPMVCDDTDIALLALLQQDGRATYQELADRVRLSRTAARARVQ</sequence>